<keyword evidence="1" id="KW-0472">Membrane</keyword>
<dbReference type="EMBL" id="MK500578">
    <property type="protein sequence ID" value="QBK92526.1"/>
    <property type="molecule type" value="Genomic_DNA"/>
</dbReference>
<proteinExistence type="predicted"/>
<name>A0A481ZA74_9VIRU</name>
<reference evidence="2" key="1">
    <citation type="journal article" date="2019" name="MBio">
        <title>Virus Genomes from Deep Sea Sediments Expand the Ocean Megavirome and Support Independent Origins of Viral Gigantism.</title>
        <authorList>
            <person name="Backstrom D."/>
            <person name="Yutin N."/>
            <person name="Jorgensen S.L."/>
            <person name="Dharamshi J."/>
            <person name="Homa F."/>
            <person name="Zaremba-Niedwiedzka K."/>
            <person name="Spang A."/>
            <person name="Wolf Y.I."/>
            <person name="Koonin E.V."/>
            <person name="Ettema T.J."/>
        </authorList>
    </citation>
    <scope>NUCLEOTIDE SEQUENCE</scope>
</reference>
<feature type="transmembrane region" description="Helical" evidence="1">
    <location>
        <begin position="12"/>
        <end position="31"/>
    </location>
</feature>
<organism evidence="2">
    <name type="scientific">Pithovirus LCPAC401</name>
    <dbReference type="NCBI Taxonomy" id="2506595"/>
    <lineage>
        <taxon>Viruses</taxon>
        <taxon>Pithoviruses</taxon>
    </lineage>
</organism>
<evidence type="ECO:0000256" key="1">
    <source>
        <dbReference type="SAM" id="Phobius"/>
    </source>
</evidence>
<keyword evidence="1" id="KW-1133">Transmembrane helix</keyword>
<feature type="transmembrane region" description="Helical" evidence="1">
    <location>
        <begin position="43"/>
        <end position="63"/>
    </location>
</feature>
<evidence type="ECO:0000313" key="2">
    <source>
        <dbReference type="EMBL" id="QBK92526.1"/>
    </source>
</evidence>
<sequence length="75" mass="8638">MNSHRITISSDNAFILLIALMSLAVYSIQTLFEYEYIGETTLIILYIVIPFSIIIFMYSIDIVPSTYPDKVKKNQ</sequence>
<gene>
    <name evidence="2" type="ORF">LCPAC401_01640</name>
</gene>
<accession>A0A481ZA74</accession>
<protein>
    <recommendedName>
        <fullName evidence="3">Transmembrane protein</fullName>
    </recommendedName>
</protein>
<evidence type="ECO:0008006" key="3">
    <source>
        <dbReference type="Google" id="ProtNLM"/>
    </source>
</evidence>
<keyword evidence="1" id="KW-0812">Transmembrane</keyword>